<proteinExistence type="predicted"/>
<name>A0A1T4RL14_9BACT</name>
<dbReference type="Pfam" id="PF01063">
    <property type="entry name" value="Aminotran_4"/>
    <property type="match status" value="1"/>
</dbReference>
<dbReference type="SUPFAM" id="SSF56752">
    <property type="entry name" value="D-aminoacid aminotransferase-like PLP-dependent enzymes"/>
    <property type="match status" value="1"/>
</dbReference>
<dbReference type="GO" id="GO:0046820">
    <property type="term" value="F:4-amino-4-deoxychorismate synthase activity"/>
    <property type="evidence" value="ECO:0007669"/>
    <property type="project" value="TreeGrafter"/>
</dbReference>
<dbReference type="PANTHER" id="PTHR11236:SF50">
    <property type="entry name" value="AMINODEOXYCHORISMATE SYNTHASE COMPONENT 1"/>
    <property type="match status" value="1"/>
</dbReference>
<dbReference type="NCBIfam" id="TIGR00553">
    <property type="entry name" value="pabB"/>
    <property type="match status" value="1"/>
</dbReference>
<dbReference type="GO" id="GO:0000162">
    <property type="term" value="P:L-tryptophan biosynthetic process"/>
    <property type="evidence" value="ECO:0007669"/>
    <property type="project" value="TreeGrafter"/>
</dbReference>
<dbReference type="InterPro" id="IPR043131">
    <property type="entry name" value="BCAT-like_N"/>
</dbReference>
<accession>A0A1T4RL14</accession>
<dbReference type="SUPFAM" id="SSF56322">
    <property type="entry name" value="ADC synthase"/>
    <property type="match status" value="1"/>
</dbReference>
<evidence type="ECO:0000313" key="3">
    <source>
        <dbReference type="Proteomes" id="UP000190102"/>
    </source>
</evidence>
<gene>
    <name evidence="2" type="ORF">SAMN02745119_02942</name>
</gene>
<evidence type="ECO:0000313" key="2">
    <source>
        <dbReference type="EMBL" id="SKA16690.1"/>
    </source>
</evidence>
<dbReference type="AlphaFoldDB" id="A0A1T4RL14"/>
<protein>
    <submittedName>
        <fullName evidence="2">Para-aminobenzoate synthetase / 4-amino-4-deoxychorismate lyase</fullName>
    </submittedName>
</protein>
<dbReference type="InterPro" id="IPR005802">
    <property type="entry name" value="ADC_synth_comp_1"/>
</dbReference>
<dbReference type="InterPro" id="IPR043132">
    <property type="entry name" value="BCAT-like_C"/>
</dbReference>
<dbReference type="Gene3D" id="3.20.10.10">
    <property type="entry name" value="D-amino Acid Aminotransferase, subunit A, domain 2"/>
    <property type="match status" value="1"/>
</dbReference>
<keyword evidence="2" id="KW-0456">Lyase</keyword>
<organism evidence="2 3">
    <name type="scientific">Trichlorobacter thiogenes</name>
    <dbReference type="NCBI Taxonomy" id="115783"/>
    <lineage>
        <taxon>Bacteria</taxon>
        <taxon>Pseudomonadati</taxon>
        <taxon>Thermodesulfobacteriota</taxon>
        <taxon>Desulfuromonadia</taxon>
        <taxon>Geobacterales</taxon>
        <taxon>Geobacteraceae</taxon>
        <taxon>Trichlorobacter</taxon>
    </lineage>
</organism>
<dbReference type="Gene3D" id="3.60.120.10">
    <property type="entry name" value="Anthranilate synthase"/>
    <property type="match status" value="1"/>
</dbReference>
<dbReference type="EMBL" id="FUWR01000021">
    <property type="protein sequence ID" value="SKA16690.1"/>
    <property type="molecule type" value="Genomic_DNA"/>
</dbReference>
<evidence type="ECO:0000259" key="1">
    <source>
        <dbReference type="Pfam" id="PF00425"/>
    </source>
</evidence>
<dbReference type="STRING" id="115783.SAMN02745119_02942"/>
<dbReference type="RefSeq" id="WP_078791155.1">
    <property type="nucleotide sequence ID" value="NZ_FUWR01000021.1"/>
</dbReference>
<sequence>MHNAPPTILLDSCSTNQFSASWRFDSHVSTLIAETPDQVVAVLQQAEAATQQGLYAVGFVAYEAAQAMNPHLPALPPRDGLPLVWFSLFRNRHCVTVGDGLPTGTTAAPELAPAGSKSEYEIAISRIHTAIEQGETYQINYTFPLQGHWQGNPLQLYRSLLNAQQPAFGAFLDIGSHTIISTSPELFFSSKDGLITTRPMKGTAPRGRFPAEDQTLQEQLQQSSKEQAENLMIVDLLRNDLGQIAETGTVKTEALFEVESYPTVHQMTSSITARLRPEAGLLDIFKALFPCGSVTGAPKRRSMEIISGLEQQPRGVYCGAIGYLAPEGEACFSVAIRTLLLEQQTSQISMGVGSGITWGSDPCAEYAECLNKAAFLKPRPQPRLLESLLLEEGNYPRLARHLDRLGWSANRLGYGCDREQIRQALLVHAAGTTGQHKTRLLLAQDGSCQIESTPLQQLHQPLKVALATTPVDPTDLLLYLKTEQRDRYNQARQEHPAADEVLLCNDRGELTEGSFTNLVLKLDNRLVTPPLASGLLPGIMRQELLEQGIITERVLYPQDLQRAEEIWLINSVRGWLRATLEQ</sequence>
<feature type="domain" description="Chorismate-utilising enzyme C-terminal" evidence="1">
    <location>
        <begin position="117"/>
        <end position="372"/>
    </location>
</feature>
<dbReference type="InterPro" id="IPR015890">
    <property type="entry name" value="Chorismate_C"/>
</dbReference>
<dbReference type="InterPro" id="IPR019999">
    <property type="entry name" value="Anth_synth_I-like"/>
</dbReference>
<dbReference type="PANTHER" id="PTHR11236">
    <property type="entry name" value="AMINOBENZOATE/ANTHRANILATE SYNTHASE"/>
    <property type="match status" value="1"/>
</dbReference>
<dbReference type="Gene3D" id="3.30.470.10">
    <property type="match status" value="1"/>
</dbReference>
<dbReference type="GO" id="GO:0016829">
    <property type="term" value="F:lyase activity"/>
    <property type="evidence" value="ECO:0007669"/>
    <property type="project" value="UniProtKB-KW"/>
</dbReference>
<dbReference type="Pfam" id="PF00425">
    <property type="entry name" value="Chorismate_bind"/>
    <property type="match status" value="1"/>
</dbReference>
<keyword evidence="3" id="KW-1185">Reference proteome</keyword>
<dbReference type="InterPro" id="IPR036038">
    <property type="entry name" value="Aminotransferase-like"/>
</dbReference>
<dbReference type="OrthoDB" id="9803598at2"/>
<dbReference type="InterPro" id="IPR001544">
    <property type="entry name" value="Aminotrans_IV"/>
</dbReference>
<dbReference type="PRINTS" id="PR00095">
    <property type="entry name" value="ANTSNTHASEI"/>
</dbReference>
<dbReference type="Proteomes" id="UP000190102">
    <property type="component" value="Unassembled WGS sequence"/>
</dbReference>
<dbReference type="InterPro" id="IPR005801">
    <property type="entry name" value="ADC_synthase"/>
</dbReference>
<reference evidence="3" key="1">
    <citation type="submission" date="2017-02" db="EMBL/GenBank/DDBJ databases">
        <authorList>
            <person name="Varghese N."/>
            <person name="Submissions S."/>
        </authorList>
    </citation>
    <scope>NUCLEOTIDE SEQUENCE [LARGE SCALE GENOMIC DNA]</scope>
    <source>
        <strain evidence="3">ATCC BAA-34</strain>
    </source>
</reference>
<dbReference type="GO" id="GO:0009396">
    <property type="term" value="P:folic acid-containing compound biosynthetic process"/>
    <property type="evidence" value="ECO:0007669"/>
    <property type="project" value="InterPro"/>
</dbReference>